<organism evidence="3 4">
    <name type="scientific">Acorus calamus</name>
    <name type="common">Sweet flag</name>
    <dbReference type="NCBI Taxonomy" id="4465"/>
    <lineage>
        <taxon>Eukaryota</taxon>
        <taxon>Viridiplantae</taxon>
        <taxon>Streptophyta</taxon>
        <taxon>Embryophyta</taxon>
        <taxon>Tracheophyta</taxon>
        <taxon>Spermatophyta</taxon>
        <taxon>Magnoliopsida</taxon>
        <taxon>Liliopsida</taxon>
        <taxon>Acoraceae</taxon>
        <taxon>Acorus</taxon>
    </lineage>
</organism>
<dbReference type="AlphaFoldDB" id="A0AAV9CME2"/>
<reference evidence="3" key="2">
    <citation type="submission" date="2023-06" db="EMBL/GenBank/DDBJ databases">
        <authorList>
            <person name="Ma L."/>
            <person name="Liu K.-W."/>
            <person name="Li Z."/>
            <person name="Hsiao Y.-Y."/>
            <person name="Qi Y."/>
            <person name="Fu T."/>
            <person name="Tang G."/>
            <person name="Zhang D."/>
            <person name="Sun W.-H."/>
            <person name="Liu D.-K."/>
            <person name="Li Y."/>
            <person name="Chen G.-Z."/>
            <person name="Liu X.-D."/>
            <person name="Liao X.-Y."/>
            <person name="Jiang Y.-T."/>
            <person name="Yu X."/>
            <person name="Hao Y."/>
            <person name="Huang J."/>
            <person name="Zhao X.-W."/>
            <person name="Ke S."/>
            <person name="Chen Y.-Y."/>
            <person name="Wu W.-L."/>
            <person name="Hsu J.-L."/>
            <person name="Lin Y.-F."/>
            <person name="Huang M.-D."/>
            <person name="Li C.-Y."/>
            <person name="Huang L."/>
            <person name="Wang Z.-W."/>
            <person name="Zhao X."/>
            <person name="Zhong W.-Y."/>
            <person name="Peng D.-H."/>
            <person name="Ahmad S."/>
            <person name="Lan S."/>
            <person name="Zhang J.-S."/>
            <person name="Tsai W.-C."/>
            <person name="Van De Peer Y."/>
            <person name="Liu Z.-J."/>
        </authorList>
    </citation>
    <scope>NUCLEOTIDE SEQUENCE</scope>
    <source>
        <strain evidence="3">CP</strain>
        <tissue evidence="3">Leaves</tissue>
    </source>
</reference>
<dbReference type="SUPFAM" id="SSF55315">
    <property type="entry name" value="L30e-like"/>
    <property type="match status" value="1"/>
</dbReference>
<name>A0AAV9CME2_ACOCL</name>
<evidence type="ECO:0000313" key="4">
    <source>
        <dbReference type="Proteomes" id="UP001180020"/>
    </source>
</evidence>
<dbReference type="EMBL" id="JAUJYO010000018">
    <property type="protein sequence ID" value="KAK1289636.1"/>
    <property type="molecule type" value="Genomic_DNA"/>
</dbReference>
<reference evidence="3" key="1">
    <citation type="journal article" date="2023" name="Nat. Commun.">
        <title>Diploid and tetraploid genomes of Acorus and the evolution of monocots.</title>
        <authorList>
            <person name="Ma L."/>
            <person name="Liu K.W."/>
            <person name="Li Z."/>
            <person name="Hsiao Y.Y."/>
            <person name="Qi Y."/>
            <person name="Fu T."/>
            <person name="Tang G.D."/>
            <person name="Zhang D."/>
            <person name="Sun W.H."/>
            <person name="Liu D.K."/>
            <person name="Li Y."/>
            <person name="Chen G.Z."/>
            <person name="Liu X.D."/>
            <person name="Liao X.Y."/>
            <person name="Jiang Y.T."/>
            <person name="Yu X."/>
            <person name="Hao Y."/>
            <person name="Huang J."/>
            <person name="Zhao X.W."/>
            <person name="Ke S."/>
            <person name="Chen Y.Y."/>
            <person name="Wu W.L."/>
            <person name="Hsu J.L."/>
            <person name="Lin Y.F."/>
            <person name="Huang M.D."/>
            <person name="Li C.Y."/>
            <person name="Huang L."/>
            <person name="Wang Z.W."/>
            <person name="Zhao X."/>
            <person name="Zhong W.Y."/>
            <person name="Peng D.H."/>
            <person name="Ahmad S."/>
            <person name="Lan S."/>
            <person name="Zhang J.S."/>
            <person name="Tsai W.C."/>
            <person name="Van de Peer Y."/>
            <person name="Liu Z.J."/>
        </authorList>
    </citation>
    <scope>NUCLEOTIDE SEQUENCE</scope>
    <source>
        <strain evidence="3">CP</strain>
    </source>
</reference>
<dbReference type="InterPro" id="IPR029064">
    <property type="entry name" value="Ribosomal_eL30-like_sf"/>
</dbReference>
<protein>
    <recommendedName>
        <fullName evidence="2">Ribosomal protein eL8/eL30/eS12/Gadd45 domain-containing protein</fullName>
    </recommendedName>
</protein>
<evidence type="ECO:0000259" key="2">
    <source>
        <dbReference type="Pfam" id="PF01248"/>
    </source>
</evidence>
<dbReference type="PANTHER" id="PTHR47903">
    <property type="entry name" value="OS07G0636400 PROTEIN"/>
    <property type="match status" value="1"/>
</dbReference>
<dbReference type="Pfam" id="PF01248">
    <property type="entry name" value="Ribosomal_L7Ae"/>
    <property type="match status" value="1"/>
</dbReference>
<feature type="region of interest" description="Disordered" evidence="1">
    <location>
        <begin position="1"/>
        <end position="25"/>
    </location>
</feature>
<dbReference type="InterPro" id="IPR004038">
    <property type="entry name" value="Ribosomal_eL8/eL30/eS12/Gad45"/>
</dbReference>
<evidence type="ECO:0000256" key="1">
    <source>
        <dbReference type="SAM" id="MobiDB-lite"/>
    </source>
</evidence>
<feature type="domain" description="Ribosomal protein eL8/eL30/eS12/Gadd45" evidence="2">
    <location>
        <begin position="105"/>
        <end position="162"/>
    </location>
</feature>
<gene>
    <name evidence="3" type="ORF">QJS10_CPB18g00107</name>
</gene>
<accession>A0AAV9CME2</accession>
<dbReference type="Proteomes" id="UP001180020">
    <property type="component" value="Unassembled WGS sequence"/>
</dbReference>
<comment type="caution">
    <text evidence="3">The sequence shown here is derived from an EMBL/GenBank/DDBJ whole genome shotgun (WGS) entry which is preliminary data.</text>
</comment>
<proteinExistence type="predicted"/>
<keyword evidence="4" id="KW-1185">Reference proteome</keyword>
<dbReference type="Gene3D" id="3.30.1330.30">
    <property type="match status" value="1"/>
</dbReference>
<sequence length="182" mass="19699">MGKRKRSQKVSNTSIAKSAPQKLSAGGCYEGEKLSGLLEKLGKEIELANLSKGNMLPDKIWFKQQFSIGVNDVTRVLERMPSREAEQGADEPPSVHAGPKLPLVKLQAVLLASDCNPKWLTKHIPGLASSKGVPVISVRDNKGGSLRLGELVKLKTALAIGVKARGSEINRTLDQILHCRET</sequence>
<evidence type="ECO:0000313" key="3">
    <source>
        <dbReference type="EMBL" id="KAK1289636.1"/>
    </source>
</evidence>
<dbReference type="PANTHER" id="PTHR47903:SF2">
    <property type="entry name" value="OS07G0636400 PROTEIN"/>
    <property type="match status" value="1"/>
</dbReference>